<evidence type="ECO:0000256" key="7">
    <source>
        <dbReference type="ARBA" id="ARBA00034247"/>
    </source>
</evidence>
<comment type="subcellular location">
    <subcellularLocation>
        <location evidence="2">Membrane</location>
    </subcellularLocation>
</comment>
<keyword evidence="5 8" id="KW-1133">Transmembrane helix</keyword>
<sequence>MKLKITPSSLAIVIALLLTLVAIELFFFNEKQQFELQSKKNNLALEQCVSKIINNEINNIVVSLKTFNLLFKSYDYNPSKFESLAEKIIATNKSISELQFAPQGIIQMTYPHSKTNSAIGHDLNRLKKRKNGVSLSIKNKSFTFIGPVKLIQNNQLAFILRLPIFDESLDFVGFIIAISGVENISKKLPFKDYLYKVDGFNPDGDMLTIFDNRVDKSSGVVNVFNVAVPNGQWVFSMKKPTYNAYEYNIIRVLLYVMVFVCLFYIYKREREIALKNTLIVDDNNMLRQVSFTDELTNIPNRRYMNEKIKQIFSTHITLTHSIAFLDIDHFKRVNDTYGHDAGDKVLKEFADICLNNVRSSDVLARWGGEEFILFLDRTGKDNAEEVCARILNTVEQHQFLFKDQVIRITTSIGLASFSPQDDQIEVVLKGIDEALYRSKNNGRNRITIV</sequence>
<accession>A0A2T3KGL5</accession>
<dbReference type="PROSITE" id="PS50839">
    <property type="entry name" value="CHASE"/>
    <property type="match status" value="1"/>
</dbReference>
<dbReference type="GO" id="GO:0016020">
    <property type="term" value="C:membrane"/>
    <property type="evidence" value="ECO:0007669"/>
    <property type="project" value="UniProtKB-SubCell"/>
</dbReference>
<dbReference type="SMART" id="SM00267">
    <property type="entry name" value="GGDEF"/>
    <property type="match status" value="1"/>
</dbReference>
<dbReference type="PANTHER" id="PTHR45138">
    <property type="entry name" value="REGULATORY COMPONENTS OF SENSORY TRANSDUCTION SYSTEM"/>
    <property type="match status" value="1"/>
</dbReference>
<proteinExistence type="predicted"/>
<dbReference type="InterPro" id="IPR043128">
    <property type="entry name" value="Rev_trsase/Diguanyl_cyclase"/>
</dbReference>
<dbReference type="InterPro" id="IPR042240">
    <property type="entry name" value="CHASE_sf"/>
</dbReference>
<dbReference type="NCBIfam" id="TIGR00254">
    <property type="entry name" value="GGDEF"/>
    <property type="match status" value="1"/>
</dbReference>
<evidence type="ECO:0000256" key="3">
    <source>
        <dbReference type="ARBA" id="ARBA00012528"/>
    </source>
</evidence>
<dbReference type="Gene3D" id="3.30.70.270">
    <property type="match status" value="1"/>
</dbReference>
<dbReference type="SUPFAM" id="SSF55073">
    <property type="entry name" value="Nucleotide cyclase"/>
    <property type="match status" value="1"/>
</dbReference>
<keyword evidence="4 8" id="KW-0812">Transmembrane</keyword>
<evidence type="ECO:0000313" key="11">
    <source>
        <dbReference type="EMBL" id="PSU98089.1"/>
    </source>
</evidence>
<reference evidence="11 12" key="1">
    <citation type="submission" date="2018-01" db="EMBL/GenBank/DDBJ databases">
        <title>Whole genome sequencing of Histamine producing bacteria.</title>
        <authorList>
            <person name="Butler K."/>
        </authorList>
    </citation>
    <scope>NUCLEOTIDE SEQUENCE [LARGE SCALE GENOMIC DNA]</scope>
    <source>
        <strain evidence="11 12">FS-7.2</strain>
    </source>
</reference>
<feature type="domain" description="GGDEF" evidence="10">
    <location>
        <begin position="318"/>
        <end position="449"/>
    </location>
</feature>
<dbReference type="SMART" id="SM01079">
    <property type="entry name" value="CHASE"/>
    <property type="match status" value="1"/>
</dbReference>
<dbReference type="FunFam" id="3.30.70.270:FF:000001">
    <property type="entry name" value="Diguanylate cyclase domain protein"/>
    <property type="match status" value="1"/>
</dbReference>
<dbReference type="InterPro" id="IPR050469">
    <property type="entry name" value="Diguanylate_Cyclase"/>
</dbReference>
<evidence type="ECO:0000256" key="1">
    <source>
        <dbReference type="ARBA" id="ARBA00001946"/>
    </source>
</evidence>
<dbReference type="GO" id="GO:0007165">
    <property type="term" value="P:signal transduction"/>
    <property type="evidence" value="ECO:0007669"/>
    <property type="project" value="UniProtKB-ARBA"/>
</dbReference>
<evidence type="ECO:0000313" key="12">
    <source>
        <dbReference type="Proteomes" id="UP000241426"/>
    </source>
</evidence>
<evidence type="ECO:0000256" key="2">
    <source>
        <dbReference type="ARBA" id="ARBA00004370"/>
    </source>
</evidence>
<dbReference type="CDD" id="cd01949">
    <property type="entry name" value="GGDEF"/>
    <property type="match status" value="1"/>
</dbReference>
<dbReference type="Pfam" id="PF03924">
    <property type="entry name" value="CHASE"/>
    <property type="match status" value="1"/>
</dbReference>
<dbReference type="InterPro" id="IPR029787">
    <property type="entry name" value="Nucleotide_cyclase"/>
</dbReference>
<gene>
    <name evidence="11" type="ORF">C9J27_13785</name>
</gene>
<dbReference type="Proteomes" id="UP000241426">
    <property type="component" value="Unassembled WGS sequence"/>
</dbReference>
<comment type="catalytic activity">
    <reaction evidence="7">
        <text>2 GTP = 3',3'-c-di-GMP + 2 diphosphate</text>
        <dbReference type="Rhea" id="RHEA:24898"/>
        <dbReference type="ChEBI" id="CHEBI:33019"/>
        <dbReference type="ChEBI" id="CHEBI:37565"/>
        <dbReference type="ChEBI" id="CHEBI:58805"/>
        <dbReference type="EC" id="2.7.7.65"/>
    </reaction>
</comment>
<evidence type="ECO:0000259" key="10">
    <source>
        <dbReference type="PROSITE" id="PS50887"/>
    </source>
</evidence>
<feature type="transmembrane region" description="Helical" evidence="8">
    <location>
        <begin position="247"/>
        <end position="266"/>
    </location>
</feature>
<evidence type="ECO:0000256" key="8">
    <source>
        <dbReference type="SAM" id="Phobius"/>
    </source>
</evidence>
<dbReference type="Pfam" id="PF00990">
    <property type="entry name" value="GGDEF"/>
    <property type="match status" value="1"/>
</dbReference>
<evidence type="ECO:0000256" key="6">
    <source>
        <dbReference type="ARBA" id="ARBA00023136"/>
    </source>
</evidence>
<dbReference type="Gene3D" id="3.30.450.350">
    <property type="entry name" value="CHASE domain"/>
    <property type="match status" value="1"/>
</dbReference>
<dbReference type="InterPro" id="IPR000160">
    <property type="entry name" value="GGDEF_dom"/>
</dbReference>
<dbReference type="AlphaFoldDB" id="A0A2T3KGL5"/>
<feature type="domain" description="CHASE" evidence="9">
    <location>
        <begin position="102"/>
        <end position="211"/>
    </location>
</feature>
<dbReference type="PANTHER" id="PTHR45138:SF9">
    <property type="entry name" value="DIGUANYLATE CYCLASE DGCM-RELATED"/>
    <property type="match status" value="1"/>
</dbReference>
<evidence type="ECO:0000256" key="5">
    <source>
        <dbReference type="ARBA" id="ARBA00022989"/>
    </source>
</evidence>
<name>A0A2T3KGL5_9GAMM</name>
<dbReference type="PROSITE" id="PS50887">
    <property type="entry name" value="GGDEF"/>
    <property type="match status" value="1"/>
</dbReference>
<comment type="cofactor">
    <cofactor evidence="1">
        <name>Mg(2+)</name>
        <dbReference type="ChEBI" id="CHEBI:18420"/>
    </cofactor>
</comment>
<protein>
    <recommendedName>
        <fullName evidence="3">diguanylate cyclase</fullName>
        <ecNumber evidence="3">2.7.7.65</ecNumber>
    </recommendedName>
</protein>
<dbReference type="EMBL" id="PYNF01000011">
    <property type="protein sequence ID" value="PSU98089.1"/>
    <property type="molecule type" value="Genomic_DNA"/>
</dbReference>
<evidence type="ECO:0000256" key="4">
    <source>
        <dbReference type="ARBA" id="ARBA00022692"/>
    </source>
</evidence>
<organism evidence="11 12">
    <name type="scientific">Photobacterium kishitanii</name>
    <dbReference type="NCBI Taxonomy" id="318456"/>
    <lineage>
        <taxon>Bacteria</taxon>
        <taxon>Pseudomonadati</taxon>
        <taxon>Pseudomonadota</taxon>
        <taxon>Gammaproteobacteria</taxon>
        <taxon>Vibrionales</taxon>
        <taxon>Vibrionaceae</taxon>
        <taxon>Photobacterium</taxon>
    </lineage>
</organism>
<dbReference type="EC" id="2.7.7.65" evidence="3"/>
<comment type="caution">
    <text evidence="11">The sequence shown here is derived from an EMBL/GenBank/DDBJ whole genome shotgun (WGS) entry which is preliminary data.</text>
</comment>
<dbReference type="InterPro" id="IPR006189">
    <property type="entry name" value="CHASE_dom"/>
</dbReference>
<evidence type="ECO:0000259" key="9">
    <source>
        <dbReference type="PROSITE" id="PS50839"/>
    </source>
</evidence>
<dbReference type="RefSeq" id="WP_107225133.1">
    <property type="nucleotide sequence ID" value="NZ_PYNF01000011.1"/>
</dbReference>
<keyword evidence="6 8" id="KW-0472">Membrane</keyword>
<dbReference type="GO" id="GO:0052621">
    <property type="term" value="F:diguanylate cyclase activity"/>
    <property type="evidence" value="ECO:0007669"/>
    <property type="project" value="UniProtKB-EC"/>
</dbReference>